<evidence type="ECO:0000313" key="1">
    <source>
        <dbReference type="EMBL" id="KAG4304988.1"/>
    </source>
</evidence>
<accession>A0ACB7CDH0</accession>
<organism evidence="1 2">
    <name type="scientific">Pneumocystis oryctolagi</name>
    <dbReference type="NCBI Taxonomy" id="42067"/>
    <lineage>
        <taxon>Eukaryota</taxon>
        <taxon>Fungi</taxon>
        <taxon>Dikarya</taxon>
        <taxon>Ascomycota</taxon>
        <taxon>Taphrinomycotina</taxon>
        <taxon>Pneumocystomycetes</taxon>
        <taxon>Pneumocystaceae</taxon>
        <taxon>Pneumocystis</taxon>
    </lineage>
</organism>
<comment type="caution">
    <text evidence="1">The sequence shown here is derived from an EMBL/GenBank/DDBJ whole genome shotgun (WGS) entry which is preliminary data.</text>
</comment>
<protein>
    <submittedName>
        <fullName evidence="1">Uncharacterized protein</fullName>
    </submittedName>
</protein>
<dbReference type="Proteomes" id="UP000768646">
    <property type="component" value="Unassembled WGS sequence"/>
</dbReference>
<name>A0ACB7CDH0_9ASCO</name>
<reference evidence="1 2" key="1">
    <citation type="journal article" date="2021" name="Commun. Biol.">
        <title>Genomic insights into the host specific adaptation of the Pneumocystis genus.</title>
        <authorList>
            <person name="Cisse O.H."/>
            <person name="Ma L."/>
            <person name="Dekker J.P."/>
            <person name="Khil P.P."/>
            <person name="Youn J.-H."/>
            <person name="Brenchley J.M."/>
            <person name="Blair R."/>
            <person name="Pahar B."/>
            <person name="Chabe M."/>
            <person name="Van Rompay K.K.A."/>
            <person name="Keesler R."/>
            <person name="Sukura A."/>
            <person name="Hirsch V."/>
            <person name="Kutty G."/>
            <person name="Liu Y."/>
            <person name="Peng L."/>
            <person name="Chen J."/>
            <person name="Song J."/>
            <person name="Weissenbacher-Lang C."/>
            <person name="Xu J."/>
            <person name="Upham N.S."/>
            <person name="Stajich J.E."/>
            <person name="Cuomo C.A."/>
            <person name="Cushion M.T."/>
            <person name="Kovacs J.A."/>
        </authorList>
    </citation>
    <scope>NUCLEOTIDE SEQUENCE [LARGE SCALE GENOMIC DNA]</scope>
    <source>
        <strain evidence="1 2">RABM</strain>
    </source>
</reference>
<evidence type="ECO:0000313" key="2">
    <source>
        <dbReference type="Proteomes" id="UP000768646"/>
    </source>
</evidence>
<sequence>MNWLENYQASSKEENHGSRMWDRIISATGAISKAMADKYVAIVKEDEDYNIDNEDQSKVSRVLREYYMRKTGCLPEWLMDSNVSKVSNIKGSENILSHHSPSNSGVLKNTRAIPVSFRDIYDSMSKHFEFSSKSNTFDCDENQHRILSTSERLREKLSIRKNTN</sequence>
<dbReference type="EMBL" id="JABTEG010000005">
    <property type="protein sequence ID" value="KAG4304988.1"/>
    <property type="molecule type" value="Genomic_DNA"/>
</dbReference>
<gene>
    <name evidence="1" type="ORF">PORY_001663</name>
</gene>
<keyword evidence="2" id="KW-1185">Reference proteome</keyword>
<proteinExistence type="predicted"/>